<dbReference type="PANTHER" id="PTHR34415:SF1">
    <property type="entry name" value="INTEGRASE CATALYTIC DOMAIN-CONTAINING PROTEIN"/>
    <property type="match status" value="1"/>
</dbReference>
<dbReference type="PANTHER" id="PTHR34415">
    <property type="entry name" value="INTEGRASE CATALYTIC DOMAIN-CONTAINING PROTEIN"/>
    <property type="match status" value="1"/>
</dbReference>
<dbReference type="Proteomes" id="UP001209878">
    <property type="component" value="Unassembled WGS sequence"/>
</dbReference>
<reference evidence="1" key="1">
    <citation type="journal article" date="2023" name="Mol. Biol. Evol.">
        <title>Third-Generation Sequencing Reveals the Adaptive Role of the Epigenome in Three Deep-Sea Polychaetes.</title>
        <authorList>
            <person name="Perez M."/>
            <person name="Aroh O."/>
            <person name="Sun Y."/>
            <person name="Lan Y."/>
            <person name="Juniper S.K."/>
            <person name="Young C.R."/>
            <person name="Angers B."/>
            <person name="Qian P.Y."/>
        </authorList>
    </citation>
    <scope>NUCLEOTIDE SEQUENCE</scope>
    <source>
        <strain evidence="1">R07B-5</strain>
    </source>
</reference>
<keyword evidence="2" id="KW-1185">Reference proteome</keyword>
<dbReference type="AlphaFoldDB" id="A0AAD9UKK9"/>
<evidence type="ECO:0000313" key="1">
    <source>
        <dbReference type="EMBL" id="KAK2192687.1"/>
    </source>
</evidence>
<comment type="caution">
    <text evidence="1">The sequence shown here is derived from an EMBL/GenBank/DDBJ whole genome shotgun (WGS) entry which is preliminary data.</text>
</comment>
<protein>
    <submittedName>
        <fullName evidence="1">Uncharacterized protein</fullName>
    </submittedName>
</protein>
<proteinExistence type="predicted"/>
<accession>A0AAD9UKK9</accession>
<name>A0AAD9UKK9_RIDPI</name>
<gene>
    <name evidence="1" type="ORF">NP493_25g04020</name>
</gene>
<sequence length="370" mass="40945">MPNIDIPAMDFDMRATDVDVAMERANTLPEFVLLEDDDIVKATAFSLAALQKWYRCNGLQPKEKRNGGQANNVRAYTFDDVKRTVAFVSNYANDKGLHLPEADKSDRLIEQELHLETVKQERSAYNKMVGSAKDVCRQLGVGELSANTPCSRQIEMHYSFDYAQQVHLPSDPLQPGPIYFLVPRKVGLFGVCCEGLPKQVDFLIDEAHFISKGSNAAFRPHAVSSLEEFQSVVNGSACSNSAQLVGTEVGTSFVPDGDWQSHLSPFYRLLPAIKGYQHFRFNSAQPGTVFVRVTLVSPETTYDMARNDSTVPTAAPAAVPAPGMSAQQQWYLYDSIRQFVSDEKKDVLCPLPSVPRVARVAEATTAKCAR</sequence>
<dbReference type="EMBL" id="JAODUO010000025">
    <property type="protein sequence ID" value="KAK2192687.1"/>
    <property type="molecule type" value="Genomic_DNA"/>
</dbReference>
<organism evidence="1 2">
    <name type="scientific">Ridgeia piscesae</name>
    <name type="common">Tubeworm</name>
    <dbReference type="NCBI Taxonomy" id="27915"/>
    <lineage>
        <taxon>Eukaryota</taxon>
        <taxon>Metazoa</taxon>
        <taxon>Spiralia</taxon>
        <taxon>Lophotrochozoa</taxon>
        <taxon>Annelida</taxon>
        <taxon>Polychaeta</taxon>
        <taxon>Sedentaria</taxon>
        <taxon>Canalipalpata</taxon>
        <taxon>Sabellida</taxon>
        <taxon>Siboglinidae</taxon>
        <taxon>Ridgeia</taxon>
    </lineage>
</organism>
<evidence type="ECO:0000313" key="2">
    <source>
        <dbReference type="Proteomes" id="UP001209878"/>
    </source>
</evidence>